<comment type="caution">
    <text evidence="12">The sequence shown here is derived from an EMBL/GenBank/DDBJ whole genome shotgun (WGS) entry which is preliminary data.</text>
</comment>
<dbReference type="Proteomes" id="UP001530315">
    <property type="component" value="Unassembled WGS sequence"/>
</dbReference>
<sequence length="182" mass="20283">MTTNRRRTGRRGRGAGCRCLAPLLLQQQRRLYDVYSRPLPVDPTNGMPLSNPDAIARNSLPAPNQSSPLPTERVSSTIPKGGEGDGTWTYPSPQMFYNALVRKGKVDEDTREEDMTSVHRLFGHLLPFNRHDWMVLRTSLVDRSSRDVQYVIDYYHDDIVANAEIGSCMPALDVDVGPGGGL</sequence>
<dbReference type="PANTHER" id="PTHR12743:SF8">
    <property type="entry name" value="PROTEIN HRI1"/>
    <property type="match status" value="1"/>
</dbReference>
<keyword evidence="7 10" id="KW-0496">Mitochondrion</keyword>
<comment type="catalytic activity">
    <reaction evidence="10">
        <text>holo-[cytochrome c] = apo-[cytochrome c] + heme b</text>
        <dbReference type="Rhea" id="RHEA:22648"/>
        <dbReference type="Rhea" id="RHEA-COMP:10725"/>
        <dbReference type="Rhea" id="RHEA-COMP:10726"/>
        <dbReference type="ChEBI" id="CHEBI:29950"/>
        <dbReference type="ChEBI" id="CHEBI:60344"/>
        <dbReference type="ChEBI" id="CHEBI:83739"/>
        <dbReference type="EC" id="4.4.1.17"/>
    </reaction>
</comment>
<accession>A0ABD3PZ30</accession>
<keyword evidence="9 10" id="KW-0456">Lyase</keyword>
<evidence type="ECO:0000256" key="8">
    <source>
        <dbReference type="ARBA" id="ARBA00023136"/>
    </source>
</evidence>
<evidence type="ECO:0000313" key="13">
    <source>
        <dbReference type="Proteomes" id="UP001530315"/>
    </source>
</evidence>
<comment type="subcellular location">
    <subcellularLocation>
        <location evidence="1 10">Mitochondrion inner membrane</location>
    </subcellularLocation>
</comment>
<keyword evidence="6 10" id="KW-0408">Iron</keyword>
<protein>
    <recommendedName>
        <fullName evidence="10">Holocytochrome c-type synthase</fullName>
        <ecNumber evidence="10">4.4.1.17</ecNumber>
    </recommendedName>
</protein>
<keyword evidence="3 10" id="KW-0349">Heme</keyword>
<feature type="region of interest" description="Disordered" evidence="11">
    <location>
        <begin position="43"/>
        <end position="90"/>
    </location>
</feature>
<comment type="similarity">
    <text evidence="2 10">Belongs to the cytochrome c-type heme lyase family.</text>
</comment>
<proteinExistence type="inferred from homology"/>
<evidence type="ECO:0000313" key="12">
    <source>
        <dbReference type="EMBL" id="KAL3793272.1"/>
    </source>
</evidence>
<keyword evidence="13" id="KW-1185">Reference proteome</keyword>
<evidence type="ECO:0000256" key="5">
    <source>
        <dbReference type="ARBA" id="ARBA00022792"/>
    </source>
</evidence>
<dbReference type="InterPro" id="IPR000511">
    <property type="entry name" value="Holocyt_c/c1_synthase"/>
</dbReference>
<comment type="function">
    <text evidence="10">Lyase that catalyzes the covalent linking of the heme group to the cytochrome C apoprotein to produce the mature functional cytochrome.</text>
</comment>
<gene>
    <name evidence="12" type="ORF">ACHAW5_007478</name>
</gene>
<reference evidence="12 13" key="1">
    <citation type="submission" date="2024-10" db="EMBL/GenBank/DDBJ databases">
        <title>Updated reference genomes for cyclostephanoid diatoms.</title>
        <authorList>
            <person name="Roberts W.R."/>
            <person name="Alverson A.J."/>
        </authorList>
    </citation>
    <scope>NUCLEOTIDE SEQUENCE [LARGE SCALE GENOMIC DNA]</scope>
    <source>
        <strain evidence="12 13">AJA276-08</strain>
    </source>
</reference>
<evidence type="ECO:0000256" key="3">
    <source>
        <dbReference type="ARBA" id="ARBA00022617"/>
    </source>
</evidence>
<evidence type="ECO:0000256" key="2">
    <source>
        <dbReference type="ARBA" id="ARBA00007255"/>
    </source>
</evidence>
<dbReference type="EC" id="4.4.1.17" evidence="10"/>
<evidence type="ECO:0000256" key="7">
    <source>
        <dbReference type="ARBA" id="ARBA00023128"/>
    </source>
</evidence>
<keyword evidence="4 10" id="KW-0479">Metal-binding</keyword>
<keyword evidence="8 10" id="KW-0472">Membrane</keyword>
<evidence type="ECO:0000256" key="6">
    <source>
        <dbReference type="ARBA" id="ARBA00023004"/>
    </source>
</evidence>
<dbReference type="AlphaFoldDB" id="A0ABD3PZ30"/>
<name>A0ABD3PZ30_9STRA</name>
<evidence type="ECO:0000256" key="9">
    <source>
        <dbReference type="ARBA" id="ARBA00023239"/>
    </source>
</evidence>
<evidence type="ECO:0000256" key="1">
    <source>
        <dbReference type="ARBA" id="ARBA00004273"/>
    </source>
</evidence>
<dbReference type="GO" id="GO:0004408">
    <property type="term" value="F:holocytochrome-c synthase activity"/>
    <property type="evidence" value="ECO:0007669"/>
    <property type="project" value="UniProtKB-EC"/>
</dbReference>
<dbReference type="EMBL" id="JALLAZ020000518">
    <property type="protein sequence ID" value="KAL3793272.1"/>
    <property type="molecule type" value="Genomic_DNA"/>
</dbReference>
<keyword evidence="5 10" id="KW-0999">Mitochondrion inner membrane</keyword>
<evidence type="ECO:0000256" key="10">
    <source>
        <dbReference type="RuleBase" id="RU363130"/>
    </source>
</evidence>
<dbReference type="PANTHER" id="PTHR12743">
    <property type="entry name" value="CYTOCHROME C1 HEME LYASE"/>
    <property type="match status" value="1"/>
</dbReference>
<evidence type="ECO:0000256" key="4">
    <source>
        <dbReference type="ARBA" id="ARBA00022723"/>
    </source>
</evidence>
<dbReference type="GO" id="GO:0005743">
    <property type="term" value="C:mitochondrial inner membrane"/>
    <property type="evidence" value="ECO:0007669"/>
    <property type="project" value="UniProtKB-SubCell"/>
</dbReference>
<dbReference type="Pfam" id="PF01265">
    <property type="entry name" value="Cyto_heme_lyase"/>
    <property type="match status" value="2"/>
</dbReference>
<dbReference type="GO" id="GO:0046872">
    <property type="term" value="F:metal ion binding"/>
    <property type="evidence" value="ECO:0007669"/>
    <property type="project" value="UniProtKB-KW"/>
</dbReference>
<evidence type="ECO:0000256" key="11">
    <source>
        <dbReference type="SAM" id="MobiDB-lite"/>
    </source>
</evidence>
<feature type="compositionally biased region" description="Polar residues" evidence="11">
    <location>
        <begin position="61"/>
        <end position="78"/>
    </location>
</feature>
<organism evidence="12 13">
    <name type="scientific">Stephanodiscus triporus</name>
    <dbReference type="NCBI Taxonomy" id="2934178"/>
    <lineage>
        <taxon>Eukaryota</taxon>
        <taxon>Sar</taxon>
        <taxon>Stramenopiles</taxon>
        <taxon>Ochrophyta</taxon>
        <taxon>Bacillariophyta</taxon>
        <taxon>Coscinodiscophyceae</taxon>
        <taxon>Thalassiosirophycidae</taxon>
        <taxon>Stephanodiscales</taxon>
        <taxon>Stephanodiscaceae</taxon>
        <taxon>Stephanodiscus</taxon>
    </lineage>
</organism>